<sequence>MSRNSHRQAPRKRRTALVATAVAALAATVTAGSLTAAPARAASGTWTGQFTGYNSAAWQRSWGYTSQGSWGKSDLKAVSDPSAPGDGSALQVTYGAGSSANSCSDCANPGGGQFYTQLSKLGRSDLVHSTTLDLKYSAKFPSGFDWGKGGKLPGLYGGQIGQESGGNHGNGWSTRYMFRAKSAPDEGEVYLYTPTNSGPTGYGVDVGLGDWNWRADGAWHTVEQLVNRATGDITVWYDGQQVLAAKGAASGISGITFSGVFFSTFFGGHDTSWGPKKTESAEFADFSLSASTQH</sequence>
<comment type="caution">
    <text evidence="3">The sequence shown here is derived from an EMBL/GenBank/DDBJ whole genome shotgun (WGS) entry which is preliminary data.</text>
</comment>
<dbReference type="PANTHER" id="PTHR40124:SF1">
    <property type="entry name" value="DISAGGREGATASE RELATED REPEAT PROTEIN"/>
    <property type="match status" value="1"/>
</dbReference>
<gene>
    <name evidence="3" type="ORF">P2L57_03570</name>
</gene>
<dbReference type="InterPro" id="IPR006311">
    <property type="entry name" value="TAT_signal"/>
</dbReference>
<dbReference type="EMBL" id="JARHTQ010000002">
    <property type="protein sequence ID" value="MDF2254843.1"/>
    <property type="molecule type" value="Genomic_DNA"/>
</dbReference>
<dbReference type="Proteomes" id="UP001220022">
    <property type="component" value="Unassembled WGS sequence"/>
</dbReference>
<protein>
    <recommendedName>
        <fullName evidence="2">Polysaccharide lyase 14 domain-containing protein</fullName>
    </recommendedName>
</protein>
<dbReference type="RefSeq" id="WP_275808030.1">
    <property type="nucleotide sequence ID" value="NZ_BAAANM010000008.1"/>
</dbReference>
<dbReference type="InterPro" id="IPR048958">
    <property type="entry name" value="Polysacc_lyase_14"/>
</dbReference>
<feature type="chain" id="PRO_5045250428" description="Polysaccharide lyase 14 domain-containing protein" evidence="1">
    <location>
        <begin position="32"/>
        <end position="294"/>
    </location>
</feature>
<organism evidence="3 4">
    <name type="scientific">Streptantibioticus ferralitis</name>
    <dbReference type="NCBI Taxonomy" id="236510"/>
    <lineage>
        <taxon>Bacteria</taxon>
        <taxon>Bacillati</taxon>
        <taxon>Actinomycetota</taxon>
        <taxon>Actinomycetes</taxon>
        <taxon>Kitasatosporales</taxon>
        <taxon>Streptomycetaceae</taxon>
        <taxon>Streptantibioticus</taxon>
    </lineage>
</organism>
<evidence type="ECO:0000313" key="4">
    <source>
        <dbReference type="Proteomes" id="UP001220022"/>
    </source>
</evidence>
<dbReference type="PANTHER" id="PTHR40124">
    <property type="match status" value="1"/>
</dbReference>
<evidence type="ECO:0000259" key="2">
    <source>
        <dbReference type="Pfam" id="PF21294"/>
    </source>
</evidence>
<feature type="signal peptide" evidence="1">
    <location>
        <begin position="1"/>
        <end position="31"/>
    </location>
</feature>
<keyword evidence="1" id="KW-0732">Signal</keyword>
<dbReference type="Gene3D" id="2.60.120.200">
    <property type="match status" value="1"/>
</dbReference>
<feature type="domain" description="Polysaccharide lyase 14" evidence="2">
    <location>
        <begin position="86"/>
        <end position="286"/>
    </location>
</feature>
<accession>A0ABT5YTB1</accession>
<evidence type="ECO:0000313" key="3">
    <source>
        <dbReference type="EMBL" id="MDF2254843.1"/>
    </source>
</evidence>
<dbReference type="Pfam" id="PF21294">
    <property type="entry name" value="Polysacc_lyase_14"/>
    <property type="match status" value="1"/>
</dbReference>
<name>A0ABT5YTB1_9ACTN</name>
<proteinExistence type="predicted"/>
<dbReference type="PROSITE" id="PS51318">
    <property type="entry name" value="TAT"/>
    <property type="match status" value="1"/>
</dbReference>
<reference evidence="3 4" key="1">
    <citation type="submission" date="2023-03" db="EMBL/GenBank/DDBJ databases">
        <title>Draft genome sequence of type strain Streptomyces ferralitis JCM 14344.</title>
        <authorList>
            <person name="Klaysubun C."/>
            <person name="Duangmal K."/>
        </authorList>
    </citation>
    <scope>NUCLEOTIDE SEQUENCE [LARGE SCALE GENOMIC DNA]</scope>
    <source>
        <strain evidence="3 4">JCM 14344</strain>
    </source>
</reference>
<evidence type="ECO:0000256" key="1">
    <source>
        <dbReference type="SAM" id="SignalP"/>
    </source>
</evidence>
<keyword evidence="4" id="KW-1185">Reference proteome</keyword>